<proteinExistence type="predicted"/>
<comment type="caution">
    <text evidence="2">The sequence shown here is derived from an EMBL/GenBank/DDBJ whole genome shotgun (WGS) entry which is preliminary data.</text>
</comment>
<dbReference type="Proteomes" id="UP000823775">
    <property type="component" value="Unassembled WGS sequence"/>
</dbReference>
<feature type="signal peptide" evidence="1">
    <location>
        <begin position="1"/>
        <end position="27"/>
    </location>
</feature>
<feature type="chain" id="PRO_5047055216" evidence="1">
    <location>
        <begin position="28"/>
        <end position="123"/>
    </location>
</feature>
<keyword evidence="1" id="KW-0732">Signal</keyword>
<evidence type="ECO:0000256" key="1">
    <source>
        <dbReference type="SAM" id="SignalP"/>
    </source>
</evidence>
<sequence>MIKPNFVLVLSLLATLLLSQYCKTSAAADIPPSTSKPPSQTPQICCPKTQDITIQIKRRARFVPVTPHMGARPRSRSSSSSTIGKQTSSLQFLLALAAMLEHRNMVKAESDLERFFFYRHGVP</sequence>
<keyword evidence="3" id="KW-1185">Reference proteome</keyword>
<protein>
    <submittedName>
        <fullName evidence="2">Uncharacterized protein</fullName>
    </submittedName>
</protein>
<reference evidence="2 3" key="1">
    <citation type="journal article" date="2021" name="BMC Genomics">
        <title>Datura genome reveals duplications of psychoactive alkaloid biosynthetic genes and high mutation rate following tissue culture.</title>
        <authorList>
            <person name="Rajewski A."/>
            <person name="Carter-House D."/>
            <person name="Stajich J."/>
            <person name="Litt A."/>
        </authorList>
    </citation>
    <scope>NUCLEOTIDE SEQUENCE [LARGE SCALE GENOMIC DNA]</scope>
    <source>
        <strain evidence="2">AR-01</strain>
    </source>
</reference>
<gene>
    <name evidence="2" type="ORF">HAX54_024430</name>
</gene>
<accession>A0ABS8UY80</accession>
<organism evidence="2 3">
    <name type="scientific">Datura stramonium</name>
    <name type="common">Jimsonweed</name>
    <name type="synonym">Common thornapple</name>
    <dbReference type="NCBI Taxonomy" id="4076"/>
    <lineage>
        <taxon>Eukaryota</taxon>
        <taxon>Viridiplantae</taxon>
        <taxon>Streptophyta</taxon>
        <taxon>Embryophyta</taxon>
        <taxon>Tracheophyta</taxon>
        <taxon>Spermatophyta</taxon>
        <taxon>Magnoliopsida</taxon>
        <taxon>eudicotyledons</taxon>
        <taxon>Gunneridae</taxon>
        <taxon>Pentapetalae</taxon>
        <taxon>asterids</taxon>
        <taxon>lamiids</taxon>
        <taxon>Solanales</taxon>
        <taxon>Solanaceae</taxon>
        <taxon>Solanoideae</taxon>
        <taxon>Datureae</taxon>
        <taxon>Datura</taxon>
    </lineage>
</organism>
<evidence type="ECO:0000313" key="2">
    <source>
        <dbReference type="EMBL" id="MCD9639722.1"/>
    </source>
</evidence>
<dbReference type="EMBL" id="JACEIK010002979">
    <property type="protein sequence ID" value="MCD9639722.1"/>
    <property type="molecule type" value="Genomic_DNA"/>
</dbReference>
<name>A0ABS8UY80_DATST</name>
<evidence type="ECO:0000313" key="3">
    <source>
        <dbReference type="Proteomes" id="UP000823775"/>
    </source>
</evidence>